<comment type="caution">
    <text evidence="2">The sequence shown here is derived from an EMBL/GenBank/DDBJ whole genome shotgun (WGS) entry which is preliminary data.</text>
</comment>
<sequence>MHSHASAYMHLQSPISLPPSPSSNRNTTGTVSRYSQMSVKHGGIRE</sequence>
<reference evidence="2 3" key="1">
    <citation type="journal article" date="2018" name="Front. Plant Sci.">
        <title>Red Clover (Trifolium pratense) and Zigzag Clover (T. medium) - A Picture of Genomic Similarities and Differences.</title>
        <authorList>
            <person name="Dluhosova J."/>
            <person name="Istvanek J."/>
            <person name="Nedelnik J."/>
            <person name="Repkova J."/>
        </authorList>
    </citation>
    <scope>NUCLEOTIDE SEQUENCE [LARGE SCALE GENOMIC DNA]</scope>
    <source>
        <strain evidence="3">cv. 10/8</strain>
        <tissue evidence="2">Leaf</tissue>
    </source>
</reference>
<keyword evidence="3" id="KW-1185">Reference proteome</keyword>
<feature type="region of interest" description="Disordered" evidence="1">
    <location>
        <begin position="1"/>
        <end position="46"/>
    </location>
</feature>
<evidence type="ECO:0000313" key="2">
    <source>
        <dbReference type="EMBL" id="MCI74996.1"/>
    </source>
</evidence>
<feature type="non-terminal residue" evidence="2">
    <location>
        <position position="46"/>
    </location>
</feature>
<dbReference type="EMBL" id="LXQA010872949">
    <property type="protein sequence ID" value="MCI74996.1"/>
    <property type="molecule type" value="Genomic_DNA"/>
</dbReference>
<organism evidence="2 3">
    <name type="scientific">Trifolium medium</name>
    <dbReference type="NCBI Taxonomy" id="97028"/>
    <lineage>
        <taxon>Eukaryota</taxon>
        <taxon>Viridiplantae</taxon>
        <taxon>Streptophyta</taxon>
        <taxon>Embryophyta</taxon>
        <taxon>Tracheophyta</taxon>
        <taxon>Spermatophyta</taxon>
        <taxon>Magnoliopsida</taxon>
        <taxon>eudicotyledons</taxon>
        <taxon>Gunneridae</taxon>
        <taxon>Pentapetalae</taxon>
        <taxon>rosids</taxon>
        <taxon>fabids</taxon>
        <taxon>Fabales</taxon>
        <taxon>Fabaceae</taxon>
        <taxon>Papilionoideae</taxon>
        <taxon>50 kb inversion clade</taxon>
        <taxon>NPAAA clade</taxon>
        <taxon>Hologalegina</taxon>
        <taxon>IRL clade</taxon>
        <taxon>Trifolieae</taxon>
        <taxon>Trifolium</taxon>
    </lineage>
</organism>
<dbReference type="AlphaFoldDB" id="A0A392UR84"/>
<proteinExistence type="predicted"/>
<evidence type="ECO:0000256" key="1">
    <source>
        <dbReference type="SAM" id="MobiDB-lite"/>
    </source>
</evidence>
<protein>
    <submittedName>
        <fullName evidence="2">Uncharacterized protein</fullName>
    </submittedName>
</protein>
<accession>A0A392UR84</accession>
<evidence type="ECO:0000313" key="3">
    <source>
        <dbReference type="Proteomes" id="UP000265520"/>
    </source>
</evidence>
<dbReference type="Proteomes" id="UP000265520">
    <property type="component" value="Unassembled WGS sequence"/>
</dbReference>
<name>A0A392UR84_9FABA</name>
<feature type="compositionally biased region" description="Polar residues" evidence="1">
    <location>
        <begin position="24"/>
        <end position="38"/>
    </location>
</feature>